<comment type="caution">
    <text evidence="1">The sequence shown here is derived from an EMBL/GenBank/DDBJ whole genome shotgun (WGS) entry which is preliminary data.</text>
</comment>
<dbReference type="Proteomes" id="UP000777661">
    <property type="component" value="Unassembled WGS sequence"/>
</dbReference>
<reference evidence="1 2" key="1">
    <citation type="submission" date="2021-06" db="EMBL/GenBank/DDBJ databases">
        <title>Nitratireductor porphyridii sp. nov., isolated from a small marine red alga, Porphyridium purpureum in South Korea.</title>
        <authorList>
            <person name="Kim K.H."/>
            <person name="Kristyanto S."/>
            <person name="Jeon C.O."/>
        </authorList>
    </citation>
    <scope>NUCLEOTIDE SEQUENCE [LARGE SCALE GENOMIC DNA]</scope>
    <source>
        <strain evidence="1 2">R6</strain>
    </source>
</reference>
<proteinExistence type="predicted"/>
<protein>
    <submittedName>
        <fullName evidence="1">Uncharacterized protein</fullName>
    </submittedName>
</protein>
<dbReference type="EMBL" id="JAHSQO010000004">
    <property type="protein sequence ID" value="MBY8917894.1"/>
    <property type="molecule type" value="Genomic_DNA"/>
</dbReference>
<organism evidence="1 2">
    <name type="scientific">Nitratireductor rhodophyticola</name>
    <dbReference type="NCBI Taxonomy" id="2854036"/>
    <lineage>
        <taxon>Bacteria</taxon>
        <taxon>Pseudomonadati</taxon>
        <taxon>Pseudomonadota</taxon>
        <taxon>Alphaproteobacteria</taxon>
        <taxon>Hyphomicrobiales</taxon>
        <taxon>Phyllobacteriaceae</taxon>
        <taxon>Nitratireductor</taxon>
    </lineage>
</organism>
<dbReference type="RefSeq" id="WP_223006307.1">
    <property type="nucleotide sequence ID" value="NZ_JAHSQO010000004.1"/>
</dbReference>
<sequence>MLVAIDQTTSFALTRLHQIAKVKVATNVLPALVHVVRCRIHTALPDNALSSAMPCGMSPLRGHVQGVVCRTRAFQRDPEHLVAALNPWRTASNKGDNRCT</sequence>
<keyword evidence="2" id="KW-1185">Reference proteome</keyword>
<accession>A0ABS7RAE7</accession>
<evidence type="ECO:0000313" key="2">
    <source>
        <dbReference type="Proteomes" id="UP000777661"/>
    </source>
</evidence>
<name>A0ABS7RAE7_9HYPH</name>
<gene>
    <name evidence="1" type="ORF">KVG22_14915</name>
</gene>
<evidence type="ECO:0000313" key="1">
    <source>
        <dbReference type="EMBL" id="MBY8917894.1"/>
    </source>
</evidence>